<accession>A0A0W0TP52</accession>
<dbReference type="Pfam" id="PF00691">
    <property type="entry name" value="OmpA"/>
    <property type="match status" value="1"/>
</dbReference>
<evidence type="ECO:0000313" key="2">
    <source>
        <dbReference type="Proteomes" id="UP000054785"/>
    </source>
</evidence>
<comment type="caution">
    <text evidence="1">The sequence shown here is derived from an EMBL/GenBank/DDBJ whole genome shotgun (WGS) entry which is preliminary data.</text>
</comment>
<gene>
    <name evidence="1" type="primary">lphA</name>
    <name evidence="1" type="ORF">Lgee_1847</name>
</gene>
<reference evidence="1 2" key="1">
    <citation type="submission" date="2015-11" db="EMBL/GenBank/DDBJ databases">
        <title>Genomic analysis of 38 Legionella species identifies large and diverse effector repertoires.</title>
        <authorList>
            <person name="Burstein D."/>
            <person name="Amaro F."/>
            <person name="Zusman T."/>
            <person name="Lifshitz Z."/>
            <person name="Cohen O."/>
            <person name="Gilbert J.A."/>
            <person name="Pupko T."/>
            <person name="Shuman H.A."/>
            <person name="Segal G."/>
        </authorList>
    </citation>
    <scope>NUCLEOTIDE SEQUENCE [LARGE SCALE GENOMIC DNA]</scope>
    <source>
        <strain evidence="1 2">ATCC 49504</strain>
    </source>
</reference>
<dbReference type="GO" id="GO:0016020">
    <property type="term" value="C:membrane"/>
    <property type="evidence" value="ECO:0007669"/>
    <property type="project" value="UniProtKB-UniRule"/>
</dbReference>
<sequence>MRLLTALLATALLWSCKSSSSFVPLDDDPRLPSKVRGTSDPKALAIQKQLTRQGVQVVSMGQDYLVAIPANLLFPEQSPQLTWGSYNVLNTVACYLKEFRKVGVNVTSYSSRYISAERERALSIARARAVGDYLWSQGIDTRLLFTEGAGSDKPVTAVTQGGDGSPNARVEITFRNAIV</sequence>
<dbReference type="CDD" id="cd07185">
    <property type="entry name" value="OmpA_C-like"/>
    <property type="match status" value="1"/>
</dbReference>
<dbReference type="PANTHER" id="PTHR30329">
    <property type="entry name" value="STATOR ELEMENT OF FLAGELLAR MOTOR COMPLEX"/>
    <property type="match status" value="1"/>
</dbReference>
<dbReference type="Proteomes" id="UP000054785">
    <property type="component" value="Unassembled WGS sequence"/>
</dbReference>
<dbReference type="SUPFAM" id="SSF103088">
    <property type="entry name" value="OmpA-like"/>
    <property type="match status" value="1"/>
</dbReference>
<dbReference type="InterPro" id="IPR036737">
    <property type="entry name" value="OmpA-like_sf"/>
</dbReference>
<dbReference type="InterPro" id="IPR006665">
    <property type="entry name" value="OmpA-like"/>
</dbReference>
<evidence type="ECO:0000313" key="1">
    <source>
        <dbReference type="EMBL" id="KTC97383.1"/>
    </source>
</evidence>
<keyword evidence="2" id="KW-1185">Reference proteome</keyword>
<protein>
    <submittedName>
        <fullName evidence="1">LphA (DotK)</fullName>
    </submittedName>
</protein>
<dbReference type="NCBIfam" id="NF038223">
    <property type="entry name" value="IcmN_DotK_IVB"/>
    <property type="match status" value="1"/>
</dbReference>
<dbReference type="InterPro" id="IPR050330">
    <property type="entry name" value="Bact_OuterMem_StrucFunc"/>
</dbReference>
<dbReference type="EMBL" id="LNYC01000071">
    <property type="protein sequence ID" value="KTC97383.1"/>
    <property type="molecule type" value="Genomic_DNA"/>
</dbReference>
<dbReference type="STRING" id="45065.Lgee_1847"/>
<dbReference type="Gene3D" id="3.30.1330.60">
    <property type="entry name" value="OmpA-like domain"/>
    <property type="match status" value="1"/>
</dbReference>
<organism evidence="1 2">
    <name type="scientific">Legionella geestiana</name>
    <dbReference type="NCBI Taxonomy" id="45065"/>
    <lineage>
        <taxon>Bacteria</taxon>
        <taxon>Pseudomonadati</taxon>
        <taxon>Pseudomonadota</taxon>
        <taxon>Gammaproteobacteria</taxon>
        <taxon>Legionellales</taxon>
        <taxon>Legionellaceae</taxon>
        <taxon>Legionella</taxon>
    </lineage>
</organism>
<dbReference type="OrthoDB" id="9782229at2"/>
<dbReference type="AlphaFoldDB" id="A0A0W0TP52"/>
<dbReference type="PATRIC" id="fig|45065.4.peg.2005"/>
<proteinExistence type="predicted"/>
<dbReference type="PROSITE" id="PS51123">
    <property type="entry name" value="OMPA_2"/>
    <property type="match status" value="1"/>
</dbReference>
<dbReference type="PANTHER" id="PTHR30329:SF21">
    <property type="entry name" value="LIPOPROTEIN YIAD-RELATED"/>
    <property type="match status" value="1"/>
</dbReference>
<name>A0A0W0TP52_9GAMM</name>